<dbReference type="KEGG" id="rlc:K227x_64010"/>
<organism evidence="2 3">
    <name type="scientific">Rubripirellula lacrimiformis</name>
    <dbReference type="NCBI Taxonomy" id="1930273"/>
    <lineage>
        <taxon>Bacteria</taxon>
        <taxon>Pseudomonadati</taxon>
        <taxon>Planctomycetota</taxon>
        <taxon>Planctomycetia</taxon>
        <taxon>Pirellulales</taxon>
        <taxon>Pirellulaceae</taxon>
        <taxon>Rubripirellula</taxon>
    </lineage>
</organism>
<evidence type="ECO:0000256" key="1">
    <source>
        <dbReference type="SAM" id="MobiDB-lite"/>
    </source>
</evidence>
<protein>
    <submittedName>
        <fullName evidence="2">Uncharacterized protein</fullName>
    </submittedName>
</protein>
<keyword evidence="3" id="KW-1185">Reference proteome</keyword>
<dbReference type="EMBL" id="CP036525">
    <property type="protein sequence ID" value="QDT07971.1"/>
    <property type="molecule type" value="Genomic_DNA"/>
</dbReference>
<proteinExistence type="predicted"/>
<feature type="region of interest" description="Disordered" evidence="1">
    <location>
        <begin position="1"/>
        <end position="21"/>
    </location>
</feature>
<evidence type="ECO:0000313" key="2">
    <source>
        <dbReference type="EMBL" id="QDT07971.1"/>
    </source>
</evidence>
<dbReference type="AlphaFoldDB" id="A0A517NLG3"/>
<accession>A0A517NLG3</accession>
<name>A0A517NLG3_9BACT</name>
<gene>
    <name evidence="2" type="ORF">K227x_64010</name>
</gene>
<reference evidence="2 3" key="1">
    <citation type="submission" date="2019-02" db="EMBL/GenBank/DDBJ databases">
        <title>Deep-cultivation of Planctomycetes and their phenomic and genomic characterization uncovers novel biology.</title>
        <authorList>
            <person name="Wiegand S."/>
            <person name="Jogler M."/>
            <person name="Boedeker C."/>
            <person name="Pinto D."/>
            <person name="Vollmers J."/>
            <person name="Rivas-Marin E."/>
            <person name="Kohn T."/>
            <person name="Peeters S.H."/>
            <person name="Heuer A."/>
            <person name="Rast P."/>
            <person name="Oberbeckmann S."/>
            <person name="Bunk B."/>
            <person name="Jeske O."/>
            <person name="Meyerdierks A."/>
            <person name="Storesund J.E."/>
            <person name="Kallscheuer N."/>
            <person name="Luecker S."/>
            <person name="Lage O.M."/>
            <person name="Pohl T."/>
            <person name="Merkel B.J."/>
            <person name="Hornburger P."/>
            <person name="Mueller R.-W."/>
            <person name="Bruemmer F."/>
            <person name="Labrenz M."/>
            <person name="Spormann A.M."/>
            <person name="Op den Camp H."/>
            <person name="Overmann J."/>
            <person name="Amann R."/>
            <person name="Jetten M.S.M."/>
            <person name="Mascher T."/>
            <person name="Medema M.H."/>
            <person name="Devos D.P."/>
            <person name="Kaster A.-K."/>
            <person name="Ovreas L."/>
            <person name="Rohde M."/>
            <person name="Galperin M.Y."/>
            <person name="Jogler C."/>
        </authorList>
    </citation>
    <scope>NUCLEOTIDE SEQUENCE [LARGE SCALE GENOMIC DNA]</scope>
    <source>
        <strain evidence="2 3">K22_7</strain>
    </source>
</reference>
<evidence type="ECO:0000313" key="3">
    <source>
        <dbReference type="Proteomes" id="UP000318538"/>
    </source>
</evidence>
<dbReference type="Proteomes" id="UP000318538">
    <property type="component" value="Chromosome"/>
</dbReference>
<sequence>MMNGIATEPTKYPHVGDPSRDAEQIERARVLMRHLHLQTTIARRLGQSVIAMQVDDADDLVSLLHDAVTRADLIMGDNR</sequence>